<evidence type="ECO:0000313" key="2">
    <source>
        <dbReference type="EMBL" id="MBW0566606.1"/>
    </source>
</evidence>
<evidence type="ECO:0000256" key="1">
    <source>
        <dbReference type="SAM" id="MobiDB-lite"/>
    </source>
</evidence>
<accession>A0A9Q3JR95</accession>
<protein>
    <submittedName>
        <fullName evidence="2">Uncharacterized protein</fullName>
    </submittedName>
</protein>
<dbReference type="AlphaFoldDB" id="A0A9Q3JR95"/>
<feature type="region of interest" description="Disordered" evidence="1">
    <location>
        <begin position="87"/>
        <end position="108"/>
    </location>
</feature>
<dbReference type="EMBL" id="AVOT02079402">
    <property type="protein sequence ID" value="MBW0566606.1"/>
    <property type="molecule type" value="Genomic_DNA"/>
</dbReference>
<reference evidence="2" key="1">
    <citation type="submission" date="2021-03" db="EMBL/GenBank/DDBJ databases">
        <title>Draft genome sequence of rust myrtle Austropuccinia psidii MF-1, a brazilian biotype.</title>
        <authorList>
            <person name="Quecine M.C."/>
            <person name="Pachon D.M.R."/>
            <person name="Bonatelli M.L."/>
            <person name="Correr F.H."/>
            <person name="Franceschini L.M."/>
            <person name="Leite T.F."/>
            <person name="Margarido G.R.A."/>
            <person name="Almeida C.A."/>
            <person name="Ferrarezi J.A."/>
            <person name="Labate C.A."/>
        </authorList>
    </citation>
    <scope>NUCLEOTIDE SEQUENCE</scope>
    <source>
        <strain evidence="2">MF-1</strain>
    </source>
</reference>
<proteinExistence type="predicted"/>
<dbReference type="Proteomes" id="UP000765509">
    <property type="component" value="Unassembled WGS sequence"/>
</dbReference>
<gene>
    <name evidence="2" type="ORF">O181_106321</name>
</gene>
<name>A0A9Q3JR95_9BASI</name>
<evidence type="ECO:0000313" key="3">
    <source>
        <dbReference type="Proteomes" id="UP000765509"/>
    </source>
</evidence>
<keyword evidence="3" id="KW-1185">Reference proteome</keyword>
<sequence>MPMISEPELELSMSKSYRDKSNSEGSNRNIYETVPTVLYSVQGQRLENFATNSPRSDKLLAYPETIPQRGGNSEILQWMKSTTVKASNQEDIGIPCQKRKRQARKKPQ</sequence>
<organism evidence="2 3">
    <name type="scientific">Austropuccinia psidii MF-1</name>
    <dbReference type="NCBI Taxonomy" id="1389203"/>
    <lineage>
        <taxon>Eukaryota</taxon>
        <taxon>Fungi</taxon>
        <taxon>Dikarya</taxon>
        <taxon>Basidiomycota</taxon>
        <taxon>Pucciniomycotina</taxon>
        <taxon>Pucciniomycetes</taxon>
        <taxon>Pucciniales</taxon>
        <taxon>Sphaerophragmiaceae</taxon>
        <taxon>Austropuccinia</taxon>
    </lineage>
</organism>
<feature type="region of interest" description="Disordered" evidence="1">
    <location>
        <begin position="1"/>
        <end position="29"/>
    </location>
</feature>
<feature type="compositionally biased region" description="Basic residues" evidence="1">
    <location>
        <begin position="97"/>
        <end position="108"/>
    </location>
</feature>
<comment type="caution">
    <text evidence="2">The sequence shown here is derived from an EMBL/GenBank/DDBJ whole genome shotgun (WGS) entry which is preliminary data.</text>
</comment>